<reference evidence="2 3" key="1">
    <citation type="submission" date="2017-03" db="EMBL/GenBank/DDBJ databases">
        <authorList>
            <person name="Afonso C.L."/>
            <person name="Miller P.J."/>
            <person name="Scott M.A."/>
            <person name="Spackman E."/>
            <person name="Goraichik I."/>
            <person name="Dimitrov K.M."/>
            <person name="Suarez D.L."/>
            <person name="Swayne D.E."/>
        </authorList>
    </citation>
    <scope>NUCLEOTIDE SEQUENCE [LARGE SCALE GENOMIC DNA]</scope>
    <source>
        <strain evidence="2 3">CECT 7023</strain>
    </source>
</reference>
<evidence type="ECO:0000313" key="2">
    <source>
        <dbReference type="EMBL" id="SLN43823.1"/>
    </source>
</evidence>
<organism evidence="2 3">
    <name type="scientific">Roseisalinus antarcticus</name>
    <dbReference type="NCBI Taxonomy" id="254357"/>
    <lineage>
        <taxon>Bacteria</taxon>
        <taxon>Pseudomonadati</taxon>
        <taxon>Pseudomonadota</taxon>
        <taxon>Alphaproteobacteria</taxon>
        <taxon>Rhodobacterales</taxon>
        <taxon>Roseobacteraceae</taxon>
        <taxon>Roseisalinus</taxon>
    </lineage>
</organism>
<dbReference type="SUPFAM" id="SSF159888">
    <property type="entry name" value="YdhG-like"/>
    <property type="match status" value="1"/>
</dbReference>
<sequence>MKRPQPSVETILSAPDWHEERKRIRAIALDCGLVETVKWAKLCYMAEGANVAIFFGLKACCGLGFFKGALMSDPEGHLHRQGPNSQAVRMLRYASLAEVDAGAEVLRGFIGQAVALEKAGAKVAFPQKNSLDYPPELLAAFEEDPALQEAFEALTPGRRRGYVLHMSGAKQSKTRTARIDRCRARILRGKGLNDR</sequence>
<dbReference type="Pfam" id="PF13376">
    <property type="entry name" value="OmdA"/>
    <property type="match status" value="1"/>
</dbReference>
<dbReference type="Proteomes" id="UP000193900">
    <property type="component" value="Unassembled WGS sequence"/>
</dbReference>
<evidence type="ECO:0000259" key="1">
    <source>
        <dbReference type="Pfam" id="PF08818"/>
    </source>
</evidence>
<dbReference type="Pfam" id="PF08818">
    <property type="entry name" value="DUF1801"/>
    <property type="match status" value="1"/>
</dbReference>
<keyword evidence="3" id="KW-1185">Reference proteome</keyword>
<gene>
    <name evidence="2" type="ORF">ROA7023_01801</name>
</gene>
<accession>A0A1Y5SM01</accession>
<dbReference type="RefSeq" id="WP_085878664.1">
    <property type="nucleotide sequence ID" value="NZ_FWFZ01000007.1"/>
</dbReference>
<protein>
    <recommendedName>
        <fullName evidence="1">YdhG-like domain-containing protein</fullName>
    </recommendedName>
</protein>
<dbReference type="InterPro" id="IPR016786">
    <property type="entry name" value="YdeI_bac"/>
</dbReference>
<dbReference type="InterPro" id="IPR014922">
    <property type="entry name" value="YdhG-like"/>
</dbReference>
<evidence type="ECO:0000313" key="3">
    <source>
        <dbReference type="Proteomes" id="UP000193900"/>
    </source>
</evidence>
<dbReference type="AlphaFoldDB" id="A0A1Y5SM01"/>
<dbReference type="PIRSF" id="PIRSF021308">
    <property type="entry name" value="UCP021308"/>
    <property type="match status" value="1"/>
</dbReference>
<feature type="domain" description="YdhG-like" evidence="1">
    <location>
        <begin position="17"/>
        <end position="114"/>
    </location>
</feature>
<proteinExistence type="predicted"/>
<dbReference type="EMBL" id="FWFZ01000007">
    <property type="protein sequence ID" value="SLN43823.1"/>
    <property type="molecule type" value="Genomic_DNA"/>
</dbReference>
<name>A0A1Y5SM01_9RHOB</name>
<dbReference type="OrthoDB" id="214150at2"/>